<dbReference type="NCBIfam" id="TIGR03500">
    <property type="entry name" value="FliO_TIGR"/>
    <property type="match status" value="1"/>
</dbReference>
<dbReference type="InterPro" id="IPR022781">
    <property type="entry name" value="Flagellar_biosynth_FliO"/>
</dbReference>
<feature type="chain" id="PRO_5039348504" description="Flagellar protein" evidence="7">
    <location>
        <begin position="31"/>
        <end position="250"/>
    </location>
</feature>
<gene>
    <name evidence="8" type="primary">fliO</name>
    <name evidence="8" type="ORF">IAA96_06745</name>
</gene>
<reference evidence="8" key="1">
    <citation type="submission" date="2020-10" db="EMBL/GenBank/DDBJ databases">
        <authorList>
            <person name="Gilroy R."/>
        </authorList>
    </citation>
    <scope>NUCLEOTIDE SEQUENCE</scope>
    <source>
        <strain evidence="8">B3-4054</strain>
    </source>
</reference>
<dbReference type="GO" id="GO:0009425">
    <property type="term" value="C:bacterial-type flagellum basal body"/>
    <property type="evidence" value="ECO:0007669"/>
    <property type="project" value="UniProtKB-SubCell"/>
</dbReference>
<sequence>MKKNAKKRRTPFLRTVFLFAFLAASAAAFAQPEDPAAAGAVSSVPGDGAAAAGTEENRDSADGGAAVYDERAIRIDALPSAGEEPPDSVSPSGTAGALFRLVLVLVLLCAACWLIFRFLRKSAPVSAADPFLKNVASLPVETGKSVAVITLGTRAFLIGVADHSVSLLAEITDPELIDRMNLHAGLAAEKRKSFLEVLSAVVPKIRPETGSRSSSASGTAEFIRKSRSRLAKNPPPDTPEPEKREGREEP</sequence>
<dbReference type="Proteomes" id="UP000823616">
    <property type="component" value="Unassembled WGS sequence"/>
</dbReference>
<feature type="compositionally biased region" description="Low complexity" evidence="6">
    <location>
        <begin position="208"/>
        <end position="221"/>
    </location>
</feature>
<dbReference type="EMBL" id="JADIMS010000124">
    <property type="protein sequence ID" value="MBO8450787.1"/>
    <property type="molecule type" value="Genomic_DNA"/>
</dbReference>
<proteinExistence type="inferred from homology"/>
<keyword evidence="2 5" id="KW-0812">Transmembrane</keyword>
<keyword evidence="4 5" id="KW-0472">Membrane</keyword>
<dbReference type="Pfam" id="PF04347">
    <property type="entry name" value="FliO"/>
    <property type="match status" value="1"/>
</dbReference>
<evidence type="ECO:0000313" key="8">
    <source>
        <dbReference type="EMBL" id="MBO8450787.1"/>
    </source>
</evidence>
<reference evidence="8" key="2">
    <citation type="journal article" date="2021" name="PeerJ">
        <title>Extensive microbial diversity within the chicken gut microbiome revealed by metagenomics and culture.</title>
        <authorList>
            <person name="Gilroy R."/>
            <person name="Ravi A."/>
            <person name="Getino M."/>
            <person name="Pursley I."/>
            <person name="Horton D.L."/>
            <person name="Alikhan N.F."/>
            <person name="Baker D."/>
            <person name="Gharbi K."/>
            <person name="Hall N."/>
            <person name="Watson M."/>
            <person name="Adriaenssens E.M."/>
            <person name="Foster-Nyarko E."/>
            <person name="Jarju S."/>
            <person name="Secka A."/>
            <person name="Antonio M."/>
            <person name="Oren A."/>
            <person name="Chaudhuri R.R."/>
            <person name="La Ragione R."/>
            <person name="Hildebrand F."/>
            <person name="Pallen M.J."/>
        </authorList>
    </citation>
    <scope>NUCLEOTIDE SEQUENCE</scope>
    <source>
        <strain evidence="8">B3-4054</strain>
    </source>
</reference>
<keyword evidence="5" id="KW-0975">Bacterial flagellum</keyword>
<evidence type="ECO:0000256" key="1">
    <source>
        <dbReference type="ARBA" id="ARBA00022475"/>
    </source>
</evidence>
<evidence type="ECO:0000256" key="6">
    <source>
        <dbReference type="SAM" id="MobiDB-lite"/>
    </source>
</evidence>
<evidence type="ECO:0000256" key="4">
    <source>
        <dbReference type="ARBA" id="ARBA00023136"/>
    </source>
</evidence>
<keyword evidence="8" id="KW-0969">Cilium</keyword>
<keyword evidence="1 5" id="KW-1003">Cell membrane</keyword>
<comment type="subcellular location">
    <subcellularLocation>
        <location evidence="5">Cell membrane</location>
    </subcellularLocation>
    <subcellularLocation>
        <location evidence="5">Bacterial flagellum basal body</location>
    </subcellularLocation>
</comment>
<evidence type="ECO:0000256" key="2">
    <source>
        <dbReference type="ARBA" id="ARBA00022692"/>
    </source>
</evidence>
<name>A0A9D9EP89_9SPIR</name>
<feature type="region of interest" description="Disordered" evidence="6">
    <location>
        <begin position="207"/>
        <end position="250"/>
    </location>
</feature>
<keyword evidence="7" id="KW-0732">Signal</keyword>
<dbReference type="AlphaFoldDB" id="A0A9D9EP89"/>
<evidence type="ECO:0000313" key="9">
    <source>
        <dbReference type="Proteomes" id="UP000823616"/>
    </source>
</evidence>
<accession>A0A9D9EP89</accession>
<feature type="transmembrane region" description="Helical" evidence="5">
    <location>
        <begin position="97"/>
        <end position="116"/>
    </location>
</feature>
<keyword evidence="8" id="KW-0282">Flagellum</keyword>
<comment type="caution">
    <text evidence="8">The sequence shown here is derived from an EMBL/GenBank/DDBJ whole genome shotgun (WGS) entry which is preliminary data.</text>
</comment>
<comment type="similarity">
    <text evidence="5">Belongs to the FliO/MopB family.</text>
</comment>
<organism evidence="8 9">
    <name type="scientific">Candidatus Avitreponema avistercoris</name>
    <dbReference type="NCBI Taxonomy" id="2840705"/>
    <lineage>
        <taxon>Bacteria</taxon>
        <taxon>Pseudomonadati</taxon>
        <taxon>Spirochaetota</taxon>
        <taxon>Spirochaetia</taxon>
        <taxon>Spirochaetales</taxon>
        <taxon>Candidatus Avitreponema</taxon>
    </lineage>
</organism>
<evidence type="ECO:0000256" key="7">
    <source>
        <dbReference type="SAM" id="SignalP"/>
    </source>
</evidence>
<keyword evidence="3 5" id="KW-1133">Transmembrane helix</keyword>
<feature type="signal peptide" evidence="7">
    <location>
        <begin position="1"/>
        <end position="30"/>
    </location>
</feature>
<keyword evidence="8" id="KW-0966">Cell projection</keyword>
<evidence type="ECO:0000256" key="5">
    <source>
        <dbReference type="RuleBase" id="RU362064"/>
    </source>
</evidence>
<dbReference type="GO" id="GO:0044781">
    <property type="term" value="P:bacterial-type flagellum organization"/>
    <property type="evidence" value="ECO:0007669"/>
    <property type="project" value="UniProtKB-UniRule"/>
</dbReference>
<dbReference type="GO" id="GO:0005886">
    <property type="term" value="C:plasma membrane"/>
    <property type="evidence" value="ECO:0007669"/>
    <property type="project" value="UniProtKB-SubCell"/>
</dbReference>
<feature type="compositionally biased region" description="Basic and acidic residues" evidence="6">
    <location>
        <begin position="240"/>
        <end position="250"/>
    </location>
</feature>
<evidence type="ECO:0000256" key="3">
    <source>
        <dbReference type="ARBA" id="ARBA00022989"/>
    </source>
</evidence>
<protein>
    <recommendedName>
        <fullName evidence="5">Flagellar protein</fullName>
    </recommendedName>
</protein>